<evidence type="ECO:0000313" key="4">
    <source>
        <dbReference type="Proteomes" id="UP000076837"/>
    </source>
</evidence>
<gene>
    <name evidence="3" type="ORF">ST47_g4883</name>
</gene>
<accession>A0A163EXM5</accession>
<keyword evidence="2" id="KW-0732">Signal</keyword>
<evidence type="ECO:0000256" key="2">
    <source>
        <dbReference type="SAM" id="SignalP"/>
    </source>
</evidence>
<dbReference type="AlphaFoldDB" id="A0A163EXM5"/>
<organism evidence="3 4">
    <name type="scientific">Didymella rabiei</name>
    <name type="common">Chickpea ascochyta blight fungus</name>
    <name type="synonym">Mycosphaerella rabiei</name>
    <dbReference type="NCBI Taxonomy" id="5454"/>
    <lineage>
        <taxon>Eukaryota</taxon>
        <taxon>Fungi</taxon>
        <taxon>Dikarya</taxon>
        <taxon>Ascomycota</taxon>
        <taxon>Pezizomycotina</taxon>
        <taxon>Dothideomycetes</taxon>
        <taxon>Pleosporomycetidae</taxon>
        <taxon>Pleosporales</taxon>
        <taxon>Pleosporineae</taxon>
        <taxon>Didymellaceae</taxon>
        <taxon>Ascochyta</taxon>
    </lineage>
</organism>
<evidence type="ECO:0000256" key="1">
    <source>
        <dbReference type="SAM" id="Phobius"/>
    </source>
</evidence>
<feature type="signal peptide" evidence="2">
    <location>
        <begin position="1"/>
        <end position="18"/>
    </location>
</feature>
<keyword evidence="1" id="KW-0472">Membrane</keyword>
<evidence type="ECO:0000313" key="3">
    <source>
        <dbReference type="EMBL" id="KZM23998.1"/>
    </source>
</evidence>
<dbReference type="EMBL" id="JYNV01000179">
    <property type="protein sequence ID" value="KZM23998.1"/>
    <property type="molecule type" value="Genomic_DNA"/>
</dbReference>
<reference evidence="3 4" key="1">
    <citation type="journal article" date="2016" name="Sci. Rep.">
        <title>Draft genome sequencing and secretome analysis of fungal phytopathogen Ascochyta rabiei provides insight into the necrotrophic effector repertoire.</title>
        <authorList>
            <person name="Verma S."/>
            <person name="Gazara R.K."/>
            <person name="Nizam S."/>
            <person name="Parween S."/>
            <person name="Chattopadhyay D."/>
            <person name="Verma P.K."/>
        </authorList>
    </citation>
    <scope>NUCLEOTIDE SEQUENCE [LARGE SCALE GENOMIC DNA]</scope>
    <source>
        <strain evidence="3 4">ArDII</strain>
    </source>
</reference>
<sequence length="334" mass="37901">MLFSRLFTLVVLALTSPAFLILEGQEEGIYAVKYIDGRSVHTNIANATVYRHFPESYFKPEASRNSRSRRNHNRSICDIDRQCGNGSCVGSGLTFYAIGGDIVAFYCNFGNGSTCTAVAQGSTSRSITGKWFAIERGFIRMAFDLRLKIPKIEPASYNSTQIDIWCPALSSQEASIDTLTNDIKRKLDNWSVGSNRPFLTNDWKRVEWLIQSCLSERVAPDYKLQFHPIIAFTVTCLISEALMFYIAYSIKDDPHMTTEDAIWSCVDDTDATVECISLVEPSESMVGLDTGYRLWHDVEFEWLNISRHKREFFWMIADGRVNQLVGTLRPSVSW</sequence>
<proteinExistence type="predicted"/>
<protein>
    <submittedName>
        <fullName evidence="3">Uncharacterized protein</fullName>
    </submittedName>
</protein>
<dbReference type="Proteomes" id="UP000076837">
    <property type="component" value="Unassembled WGS sequence"/>
</dbReference>
<name>A0A163EXM5_DIDRA</name>
<keyword evidence="1" id="KW-1133">Transmembrane helix</keyword>
<feature type="transmembrane region" description="Helical" evidence="1">
    <location>
        <begin position="226"/>
        <end position="248"/>
    </location>
</feature>
<feature type="chain" id="PRO_5007842718" evidence="2">
    <location>
        <begin position="19"/>
        <end position="334"/>
    </location>
</feature>
<keyword evidence="1" id="KW-0812">Transmembrane</keyword>
<comment type="caution">
    <text evidence="3">The sequence shown here is derived from an EMBL/GenBank/DDBJ whole genome shotgun (WGS) entry which is preliminary data.</text>
</comment>
<keyword evidence="4" id="KW-1185">Reference proteome</keyword>